<protein>
    <recommendedName>
        <fullName evidence="7">NADP-dependent oxidoreductase domain-containing protein</fullName>
    </recommendedName>
</protein>
<evidence type="ECO:0000313" key="10">
    <source>
        <dbReference type="Proteomes" id="UP000014760"/>
    </source>
</evidence>
<sequence>MPARPNSVLLNTGDSMPLLGIGMWNVDPKDVGGSVKAAVKAGVRCIDCAWDYGNETEVGNALKELFEEGVVTREELFVTSKLWSNFHDPEDVEDHLKDSLRMLGLDYLDLYLIHWPMAFPKGGAKVPEDKDGNIIYLEITLSETWKGMEKAVRSGLAKNIGLSNANSKMITDVWNDATIKPSVLQIETHPYLSQAKLVDFAQAKGMAVTGYSNLGAVARSWAMSDEPRVLQDEAIKKLASDLGKTPAQVILRWLVQRKVAVIPKSTNPDHIKENTEIFNFELSDENMKIMDGLNRNYRYVAFWADKPVDGKLVFRDPNCFNFPFGLEY</sequence>
<dbReference type="Proteomes" id="UP000014760">
    <property type="component" value="Unassembled WGS sequence"/>
</dbReference>
<dbReference type="Pfam" id="PF00248">
    <property type="entry name" value="Aldo_ket_red"/>
    <property type="match status" value="1"/>
</dbReference>
<comment type="similarity">
    <text evidence="1">Belongs to the aldo/keto reductase family.</text>
</comment>
<keyword evidence="10" id="KW-1185">Reference proteome</keyword>
<evidence type="ECO:0000259" key="7">
    <source>
        <dbReference type="Pfam" id="PF00248"/>
    </source>
</evidence>
<gene>
    <name evidence="8" type="ORF">CAPTEDRAFT_163211</name>
</gene>
<dbReference type="InterPro" id="IPR023210">
    <property type="entry name" value="NADP_OxRdtase_dom"/>
</dbReference>
<dbReference type="EMBL" id="KB291945">
    <property type="protein sequence ID" value="ELU18402.1"/>
    <property type="molecule type" value="Genomic_DNA"/>
</dbReference>
<dbReference type="EMBL" id="AMQN01003809">
    <property type="status" value="NOT_ANNOTATED_CDS"/>
    <property type="molecule type" value="Genomic_DNA"/>
</dbReference>
<dbReference type="OrthoDB" id="416253at2759"/>
<name>R7VIM1_CAPTE</name>
<feature type="domain" description="NADP-dependent oxidoreductase" evidence="7">
    <location>
        <begin position="20"/>
        <end position="294"/>
    </location>
</feature>
<evidence type="ECO:0000256" key="4">
    <source>
        <dbReference type="PIRSR" id="PIRSR000097-1"/>
    </source>
</evidence>
<feature type="binding site" evidence="5">
    <location>
        <position position="114"/>
    </location>
    <ligand>
        <name>substrate</name>
    </ligand>
</feature>
<dbReference type="OMA" id="HWHHRVR"/>
<dbReference type="EnsemblMetazoa" id="CapteT163211">
    <property type="protein sequence ID" value="CapteP163211"/>
    <property type="gene ID" value="CapteG163211"/>
</dbReference>
<dbReference type="PRINTS" id="PR00069">
    <property type="entry name" value="ALDKETRDTASE"/>
</dbReference>
<dbReference type="PIRSF" id="PIRSF000097">
    <property type="entry name" value="AKR"/>
    <property type="match status" value="1"/>
</dbReference>
<dbReference type="GO" id="GO:0016491">
    <property type="term" value="F:oxidoreductase activity"/>
    <property type="evidence" value="ECO:0007669"/>
    <property type="project" value="UniProtKB-KW"/>
</dbReference>
<reference evidence="8 10" key="2">
    <citation type="journal article" date="2013" name="Nature">
        <title>Insights into bilaterian evolution from three spiralian genomes.</title>
        <authorList>
            <person name="Simakov O."/>
            <person name="Marletaz F."/>
            <person name="Cho S.J."/>
            <person name="Edsinger-Gonzales E."/>
            <person name="Havlak P."/>
            <person name="Hellsten U."/>
            <person name="Kuo D.H."/>
            <person name="Larsson T."/>
            <person name="Lv J."/>
            <person name="Arendt D."/>
            <person name="Savage R."/>
            <person name="Osoegawa K."/>
            <person name="de Jong P."/>
            <person name="Grimwood J."/>
            <person name="Chapman J.A."/>
            <person name="Shapiro H."/>
            <person name="Aerts A."/>
            <person name="Otillar R.P."/>
            <person name="Terry A.Y."/>
            <person name="Boore J.L."/>
            <person name="Grigoriev I.V."/>
            <person name="Lindberg D.R."/>
            <person name="Seaver E.C."/>
            <person name="Weisblat D.A."/>
            <person name="Putnam N.H."/>
            <person name="Rokhsar D.S."/>
        </authorList>
    </citation>
    <scope>NUCLEOTIDE SEQUENCE</scope>
    <source>
        <strain evidence="8 10">I ESC-2004</strain>
    </source>
</reference>
<proteinExistence type="inferred from homology"/>
<evidence type="ECO:0000256" key="5">
    <source>
        <dbReference type="PIRSR" id="PIRSR000097-2"/>
    </source>
</evidence>
<reference evidence="9" key="3">
    <citation type="submission" date="2015-06" db="UniProtKB">
        <authorList>
            <consortium name="EnsemblMetazoa"/>
        </authorList>
    </citation>
    <scope>IDENTIFICATION</scope>
</reference>
<evidence type="ECO:0000256" key="3">
    <source>
        <dbReference type="ARBA" id="ARBA00023002"/>
    </source>
</evidence>
<dbReference type="HOGENOM" id="CLU_023205_0_0_1"/>
<keyword evidence="3" id="KW-0560">Oxidoreductase</keyword>
<dbReference type="SUPFAM" id="SSF51430">
    <property type="entry name" value="NAD(P)-linked oxidoreductase"/>
    <property type="match status" value="1"/>
</dbReference>
<organism evidence="8">
    <name type="scientific">Capitella teleta</name>
    <name type="common">Polychaete worm</name>
    <dbReference type="NCBI Taxonomy" id="283909"/>
    <lineage>
        <taxon>Eukaryota</taxon>
        <taxon>Metazoa</taxon>
        <taxon>Spiralia</taxon>
        <taxon>Lophotrochozoa</taxon>
        <taxon>Annelida</taxon>
        <taxon>Polychaeta</taxon>
        <taxon>Sedentaria</taxon>
        <taxon>Scolecida</taxon>
        <taxon>Capitellidae</taxon>
        <taxon>Capitella</taxon>
    </lineage>
</organism>
<dbReference type="PANTHER" id="PTHR11732">
    <property type="entry name" value="ALDO/KETO REDUCTASE"/>
    <property type="match status" value="1"/>
</dbReference>
<dbReference type="STRING" id="283909.R7VIM1"/>
<accession>R7VIM1</accession>
<keyword evidence="2" id="KW-0521">NADP</keyword>
<evidence type="ECO:0000256" key="6">
    <source>
        <dbReference type="PIRSR" id="PIRSR000097-3"/>
    </source>
</evidence>
<dbReference type="Gene3D" id="3.20.20.100">
    <property type="entry name" value="NADP-dependent oxidoreductase domain"/>
    <property type="match status" value="1"/>
</dbReference>
<feature type="site" description="Lowers pKa of active site Tyr" evidence="6">
    <location>
        <position position="81"/>
    </location>
</feature>
<evidence type="ECO:0000256" key="1">
    <source>
        <dbReference type="ARBA" id="ARBA00007905"/>
    </source>
</evidence>
<reference evidence="10" key="1">
    <citation type="submission" date="2012-12" db="EMBL/GenBank/DDBJ databases">
        <authorList>
            <person name="Hellsten U."/>
            <person name="Grimwood J."/>
            <person name="Chapman J.A."/>
            <person name="Shapiro H."/>
            <person name="Aerts A."/>
            <person name="Otillar R.P."/>
            <person name="Terry A.Y."/>
            <person name="Boore J.L."/>
            <person name="Simakov O."/>
            <person name="Marletaz F."/>
            <person name="Cho S.-J."/>
            <person name="Edsinger-Gonzales E."/>
            <person name="Havlak P."/>
            <person name="Kuo D.-H."/>
            <person name="Larsson T."/>
            <person name="Lv J."/>
            <person name="Arendt D."/>
            <person name="Savage R."/>
            <person name="Osoegawa K."/>
            <person name="de Jong P."/>
            <person name="Lindberg D.R."/>
            <person name="Seaver E.C."/>
            <person name="Weisblat D.A."/>
            <person name="Putnam N.H."/>
            <person name="Grigoriev I.V."/>
            <person name="Rokhsar D.S."/>
        </authorList>
    </citation>
    <scope>NUCLEOTIDE SEQUENCE</scope>
    <source>
        <strain evidence="10">I ESC-2004</strain>
    </source>
</reference>
<evidence type="ECO:0000313" key="9">
    <source>
        <dbReference type="EnsemblMetazoa" id="CapteP163211"/>
    </source>
</evidence>
<feature type="active site" description="Proton donor" evidence="4">
    <location>
        <position position="52"/>
    </location>
</feature>
<dbReference type="InterPro" id="IPR020471">
    <property type="entry name" value="AKR"/>
</dbReference>
<dbReference type="InterPro" id="IPR036812">
    <property type="entry name" value="NAD(P)_OxRdtase_dom_sf"/>
</dbReference>
<dbReference type="AlphaFoldDB" id="R7VIM1"/>
<dbReference type="FunFam" id="3.20.20.100:FF:000006">
    <property type="entry name" value="Aldo-keto reductase family 1 member A1"/>
    <property type="match status" value="1"/>
</dbReference>
<evidence type="ECO:0000256" key="2">
    <source>
        <dbReference type="ARBA" id="ARBA00022857"/>
    </source>
</evidence>
<evidence type="ECO:0000313" key="8">
    <source>
        <dbReference type="EMBL" id="ELU18402.1"/>
    </source>
</evidence>